<evidence type="ECO:0000256" key="1">
    <source>
        <dbReference type="ARBA" id="ARBA00005721"/>
    </source>
</evidence>
<evidence type="ECO:0000313" key="3">
    <source>
        <dbReference type="Proteomes" id="UP000070366"/>
    </source>
</evidence>
<comment type="similarity">
    <text evidence="1">Belongs to the asp23 family.</text>
</comment>
<keyword evidence="3" id="KW-1185">Reference proteome</keyword>
<evidence type="ECO:0000313" key="2">
    <source>
        <dbReference type="EMBL" id="KXK64070.1"/>
    </source>
</evidence>
<dbReference type="AlphaFoldDB" id="A0A136Q050"/>
<protein>
    <recommendedName>
        <fullName evidence="4">Alkaline shock protein 23 family protein</fullName>
    </recommendedName>
</protein>
<dbReference type="InterPro" id="IPR005531">
    <property type="entry name" value="Asp23"/>
</dbReference>
<proteinExistence type="inferred from homology"/>
<dbReference type="PATRIC" id="fig|626937.4.peg.3068"/>
<evidence type="ECO:0008006" key="4">
    <source>
        <dbReference type="Google" id="ProtNLM"/>
    </source>
</evidence>
<organism evidence="2 3">
    <name type="scientific">Christensenella minuta</name>
    <dbReference type="NCBI Taxonomy" id="626937"/>
    <lineage>
        <taxon>Bacteria</taxon>
        <taxon>Bacillati</taxon>
        <taxon>Bacillota</taxon>
        <taxon>Clostridia</taxon>
        <taxon>Christensenellales</taxon>
        <taxon>Christensenellaceae</taxon>
        <taxon>Christensenella</taxon>
    </lineage>
</organism>
<dbReference type="Pfam" id="PF03780">
    <property type="entry name" value="Asp23"/>
    <property type="match status" value="1"/>
</dbReference>
<dbReference type="STRING" id="626937.HMPREF3293_03118"/>
<sequence length="148" mass="15379">MKGAGKMTGNELAMREDITVAKRESYGTVAFASEVIATLAGLAAVDVPGVAGMSGGFVDGLVELLGRRNLSKGIKVELGQKEVAVDAAIIVEYGKSIPEIAGMIQSGVKRAIESMTGLKVTQVNVRIQGLKLEAQAQPAGEPELARVN</sequence>
<reference evidence="2 3" key="1">
    <citation type="submission" date="2016-02" db="EMBL/GenBank/DDBJ databases">
        <authorList>
            <person name="Wen L."/>
            <person name="He K."/>
            <person name="Yang H."/>
        </authorList>
    </citation>
    <scope>NUCLEOTIDE SEQUENCE [LARGE SCALE GENOMIC DNA]</scope>
    <source>
        <strain evidence="2 3">DSM 22607</strain>
    </source>
</reference>
<dbReference type="Proteomes" id="UP000070366">
    <property type="component" value="Unassembled WGS sequence"/>
</dbReference>
<accession>A0A136Q050</accession>
<dbReference type="EMBL" id="LSZW01000067">
    <property type="protein sequence ID" value="KXK64070.1"/>
    <property type="molecule type" value="Genomic_DNA"/>
</dbReference>
<gene>
    <name evidence="2" type="ORF">HMPREF3293_03118</name>
</gene>
<name>A0A136Q050_9FIRM</name>
<dbReference type="PANTHER" id="PTHR34297">
    <property type="entry name" value="HYPOTHETICAL CYTOSOLIC PROTEIN-RELATED"/>
    <property type="match status" value="1"/>
</dbReference>
<comment type="caution">
    <text evidence="2">The sequence shown here is derived from an EMBL/GenBank/DDBJ whole genome shotgun (WGS) entry which is preliminary data.</text>
</comment>